<reference evidence="3 4" key="1">
    <citation type="journal article" date="2008" name="PLoS Genet.">
        <title>Genomic islands in the pathogenic filamentous fungus Aspergillus fumigatus.</title>
        <authorList>
            <person name="Fedorova N.D."/>
            <person name="Khaldi N."/>
            <person name="Joardar V.S."/>
            <person name="Maiti R."/>
            <person name="Amedeo P."/>
            <person name="Anderson M.J."/>
            <person name="Crabtree J."/>
            <person name="Silva J.C."/>
            <person name="Badger J.H."/>
            <person name="Albarraq A."/>
            <person name="Angiuoli S."/>
            <person name="Bussey H."/>
            <person name="Bowyer P."/>
            <person name="Cotty P.J."/>
            <person name="Dyer P.S."/>
            <person name="Egan A."/>
            <person name="Galens K."/>
            <person name="Fraser-Liggett C.M."/>
            <person name="Haas B.J."/>
            <person name="Inman J.M."/>
            <person name="Kent R."/>
            <person name="Lemieux S."/>
            <person name="Malavazi I."/>
            <person name="Orvis J."/>
            <person name="Roemer T."/>
            <person name="Ronning C.M."/>
            <person name="Sundaram J.P."/>
            <person name="Sutton G."/>
            <person name="Turner G."/>
            <person name="Venter J.C."/>
            <person name="White O.R."/>
            <person name="Whitty B.R."/>
            <person name="Youngman P."/>
            <person name="Wolfe K.H."/>
            <person name="Goldman G.H."/>
            <person name="Wortman J.R."/>
            <person name="Jiang B."/>
            <person name="Denning D.W."/>
            <person name="Nierman W.C."/>
        </authorList>
    </citation>
    <scope>NUCLEOTIDE SEQUENCE [LARGE SCALE GENOMIC DNA]</scope>
    <source>
        <strain evidence="4">ATCC 1007 / CBS 513.65 / DSM 816 / NCTC 3887 / NRRL 1</strain>
    </source>
</reference>
<dbReference type="OMA" id="ASIMTAK"/>
<dbReference type="OrthoDB" id="45365at2759"/>
<evidence type="ECO:0000313" key="3">
    <source>
        <dbReference type="EMBL" id="EAW09864.1"/>
    </source>
</evidence>
<keyword evidence="4" id="KW-1185">Reference proteome</keyword>
<dbReference type="AlphaFoldDB" id="A1CL40"/>
<feature type="domain" description="BTB" evidence="2">
    <location>
        <begin position="124"/>
        <end position="191"/>
    </location>
</feature>
<feature type="transmembrane region" description="Helical" evidence="1">
    <location>
        <begin position="42"/>
        <end position="63"/>
    </location>
</feature>
<organism evidence="3 4">
    <name type="scientific">Aspergillus clavatus (strain ATCC 1007 / CBS 513.65 / DSM 816 / NCTC 3887 / NRRL 1 / QM 1276 / 107)</name>
    <dbReference type="NCBI Taxonomy" id="344612"/>
    <lineage>
        <taxon>Eukaryota</taxon>
        <taxon>Fungi</taxon>
        <taxon>Dikarya</taxon>
        <taxon>Ascomycota</taxon>
        <taxon>Pezizomycotina</taxon>
        <taxon>Eurotiomycetes</taxon>
        <taxon>Eurotiomycetidae</taxon>
        <taxon>Eurotiales</taxon>
        <taxon>Aspergillaceae</taxon>
        <taxon>Aspergillus</taxon>
        <taxon>Aspergillus subgen. Fumigati</taxon>
    </lineage>
</organism>
<dbReference type="InterPro" id="IPR011333">
    <property type="entry name" value="SKP1/BTB/POZ_sf"/>
</dbReference>
<dbReference type="STRING" id="344612.A1CL40"/>
<dbReference type="RefSeq" id="XP_001271290.1">
    <property type="nucleotide sequence ID" value="XM_001271289.1"/>
</dbReference>
<keyword evidence="1" id="KW-0472">Membrane</keyword>
<dbReference type="Pfam" id="PF00651">
    <property type="entry name" value="BTB"/>
    <property type="match status" value="1"/>
</dbReference>
<dbReference type="eggNOG" id="ENOG502SHGY">
    <property type="taxonomic scope" value="Eukaryota"/>
</dbReference>
<protein>
    <recommendedName>
        <fullName evidence="2">BTB domain-containing protein</fullName>
    </recommendedName>
</protein>
<name>A1CL40_ASPCL</name>
<dbReference type="EMBL" id="DS027056">
    <property type="protein sequence ID" value="EAW09864.1"/>
    <property type="molecule type" value="Genomic_DNA"/>
</dbReference>
<dbReference type="KEGG" id="act:ACLA_040800"/>
<dbReference type="PANTHER" id="PTHR47843:SF7">
    <property type="entry name" value="BTB DOMAIN-CONTAINING PROTEIN"/>
    <property type="match status" value="1"/>
</dbReference>
<evidence type="ECO:0000259" key="2">
    <source>
        <dbReference type="PROSITE" id="PS50097"/>
    </source>
</evidence>
<sequence length="331" mass="37737">MKTHAYQKIHFLERLPGLPTCGWHDSAASLLSIDKFFRSFSLLWFLLSLLCVFTWLSLVLHLLKLLDGNASIMTAKPSFVSKDRVEKSFRSIEKMYKGYSKVKEQGRERPDRPSPKASRTSPIVTLLVGPDRRVFVAHEDVLFRSPFFYAVLRDQFAGDEGDKVIGLPDEEPEILSCVLEFLYKGDYSPRLLRSKGQKSFRLEGTQDGDTSSGRAVIFLSAVDGIVLRDTVVYCAAERYGLEALKKLALRKQGLQRGIPVEVVLRSARYAYDNTPGAESRLRAHYLTMMIRARHIFKSSGTMQSDMEMGHRFYFDLFVAMCNHMDDLEAIR</sequence>
<gene>
    <name evidence="3" type="ORF">ACLA_040800</name>
</gene>
<proteinExistence type="predicted"/>
<dbReference type="VEuPathDB" id="FungiDB:ACLA_040800"/>
<evidence type="ECO:0000256" key="1">
    <source>
        <dbReference type="SAM" id="Phobius"/>
    </source>
</evidence>
<dbReference type="Proteomes" id="UP000006701">
    <property type="component" value="Unassembled WGS sequence"/>
</dbReference>
<keyword evidence="1" id="KW-1133">Transmembrane helix</keyword>
<dbReference type="Gene3D" id="3.30.710.10">
    <property type="entry name" value="Potassium Channel Kv1.1, Chain A"/>
    <property type="match status" value="1"/>
</dbReference>
<dbReference type="GeneID" id="4703406"/>
<dbReference type="PROSITE" id="PS50097">
    <property type="entry name" value="BTB"/>
    <property type="match status" value="1"/>
</dbReference>
<dbReference type="HOGENOM" id="CLU_071111_1_0_1"/>
<keyword evidence="1" id="KW-0812">Transmembrane</keyword>
<accession>A1CL40</accession>
<dbReference type="InterPro" id="IPR000210">
    <property type="entry name" value="BTB/POZ_dom"/>
</dbReference>
<dbReference type="PANTHER" id="PTHR47843">
    <property type="entry name" value="BTB DOMAIN-CONTAINING PROTEIN-RELATED"/>
    <property type="match status" value="1"/>
</dbReference>
<evidence type="ECO:0000313" key="4">
    <source>
        <dbReference type="Proteomes" id="UP000006701"/>
    </source>
</evidence>
<dbReference type="SUPFAM" id="SSF54695">
    <property type="entry name" value="POZ domain"/>
    <property type="match status" value="1"/>
</dbReference>